<evidence type="ECO:0000259" key="10">
    <source>
        <dbReference type="Pfam" id="PF00675"/>
    </source>
</evidence>
<dbReference type="Pfam" id="PF00675">
    <property type="entry name" value="Peptidase_M16"/>
    <property type="match status" value="1"/>
</dbReference>
<dbReference type="PROSITE" id="PS00143">
    <property type="entry name" value="INSULINASE"/>
    <property type="match status" value="1"/>
</dbReference>
<dbReference type="InterPro" id="IPR011249">
    <property type="entry name" value="Metalloenz_LuxS/M16"/>
</dbReference>
<evidence type="ECO:0000256" key="5">
    <source>
        <dbReference type="ARBA" id="ARBA00022801"/>
    </source>
</evidence>
<comment type="similarity">
    <text evidence="2 8">Belongs to the peptidase M16 family.</text>
</comment>
<keyword evidence="7" id="KW-0482">Metalloprotease</keyword>
<dbReference type="AlphaFoldDB" id="A0A1U9K2Q7"/>
<proteinExistence type="inferred from homology"/>
<dbReference type="PANTHER" id="PTHR43690:SF17">
    <property type="entry name" value="PROTEIN YHJJ"/>
    <property type="match status" value="1"/>
</dbReference>
<gene>
    <name evidence="12" type="ORF">PAEH1_05650</name>
</gene>
<dbReference type="GO" id="GO:0006508">
    <property type="term" value="P:proteolysis"/>
    <property type="evidence" value="ECO:0007669"/>
    <property type="project" value="UniProtKB-KW"/>
</dbReference>
<evidence type="ECO:0000256" key="9">
    <source>
        <dbReference type="SAM" id="MobiDB-lite"/>
    </source>
</evidence>
<feature type="domain" description="Peptidase M16 C-terminal" evidence="11">
    <location>
        <begin position="211"/>
        <end position="385"/>
    </location>
</feature>
<dbReference type="GO" id="GO:0046872">
    <property type="term" value="F:metal ion binding"/>
    <property type="evidence" value="ECO:0007669"/>
    <property type="project" value="UniProtKB-KW"/>
</dbReference>
<dbReference type="PANTHER" id="PTHR43690">
    <property type="entry name" value="NARDILYSIN"/>
    <property type="match status" value="1"/>
</dbReference>
<protein>
    <submittedName>
        <fullName evidence="12">Peptidase M16</fullName>
    </submittedName>
</protein>
<organism evidence="12 13">
    <name type="scientific">Paenalcaligenes hominis</name>
    <dbReference type="NCBI Taxonomy" id="643674"/>
    <lineage>
        <taxon>Bacteria</taxon>
        <taxon>Pseudomonadati</taxon>
        <taxon>Pseudomonadota</taxon>
        <taxon>Betaproteobacteria</taxon>
        <taxon>Burkholderiales</taxon>
        <taxon>Alcaligenaceae</taxon>
        <taxon>Paenalcaligenes</taxon>
    </lineage>
</organism>
<feature type="domain" description="Peptidase M16 N-terminal" evidence="10">
    <location>
        <begin position="59"/>
        <end position="202"/>
    </location>
</feature>
<evidence type="ECO:0000256" key="6">
    <source>
        <dbReference type="ARBA" id="ARBA00022833"/>
    </source>
</evidence>
<dbReference type="GO" id="GO:0004222">
    <property type="term" value="F:metalloendopeptidase activity"/>
    <property type="evidence" value="ECO:0007669"/>
    <property type="project" value="InterPro"/>
</dbReference>
<evidence type="ECO:0000256" key="2">
    <source>
        <dbReference type="ARBA" id="ARBA00007261"/>
    </source>
</evidence>
<feature type="region of interest" description="Disordered" evidence="9">
    <location>
        <begin position="476"/>
        <end position="500"/>
    </location>
</feature>
<evidence type="ECO:0000256" key="3">
    <source>
        <dbReference type="ARBA" id="ARBA00022670"/>
    </source>
</evidence>
<keyword evidence="5" id="KW-0378">Hydrolase</keyword>
<dbReference type="EMBL" id="CP019697">
    <property type="protein sequence ID" value="AQS52318.1"/>
    <property type="molecule type" value="Genomic_DNA"/>
</dbReference>
<dbReference type="SUPFAM" id="SSF63411">
    <property type="entry name" value="LuxS/MPP-like metallohydrolase"/>
    <property type="match status" value="4"/>
</dbReference>
<accession>A0A1U9K2Q7</accession>
<dbReference type="STRING" id="643674.PAEH1_05650"/>
<dbReference type="InterPro" id="IPR050626">
    <property type="entry name" value="Peptidase_M16"/>
</dbReference>
<dbReference type="KEGG" id="phn:PAEH1_05650"/>
<evidence type="ECO:0000313" key="12">
    <source>
        <dbReference type="EMBL" id="AQS52318.1"/>
    </source>
</evidence>
<reference evidence="12 13" key="1">
    <citation type="submission" date="2017-01" db="EMBL/GenBank/DDBJ databases">
        <title>Complete Genome Sequence of Paenalcaligenes hominis, Isolated from a paraplegic Patient with neurogenic bladder.</title>
        <authorList>
            <person name="Mukhopadhyay R."/>
            <person name="Joaquin J."/>
            <person name="Hogue R."/>
            <person name="Kilaru A."/>
            <person name="Jospin G."/>
            <person name="Mars K."/>
            <person name="Eisen J.A."/>
            <person name="Chaturvedi V."/>
        </authorList>
    </citation>
    <scope>NUCLEOTIDE SEQUENCE [LARGE SCALE GENOMIC DNA]</scope>
    <source>
        <strain evidence="12 13">15S00501</strain>
    </source>
</reference>
<keyword evidence="6" id="KW-0862">Zinc</keyword>
<dbReference type="InterPro" id="IPR001431">
    <property type="entry name" value="Pept_M16_Zn_BS"/>
</dbReference>
<dbReference type="InterPro" id="IPR011765">
    <property type="entry name" value="Pept_M16_N"/>
</dbReference>
<evidence type="ECO:0000256" key="8">
    <source>
        <dbReference type="RuleBase" id="RU004447"/>
    </source>
</evidence>
<evidence type="ECO:0000256" key="7">
    <source>
        <dbReference type="ARBA" id="ARBA00023049"/>
    </source>
</evidence>
<evidence type="ECO:0000256" key="4">
    <source>
        <dbReference type="ARBA" id="ARBA00022723"/>
    </source>
</evidence>
<comment type="cofactor">
    <cofactor evidence="1">
        <name>Zn(2+)</name>
        <dbReference type="ChEBI" id="CHEBI:29105"/>
    </cofactor>
</comment>
<dbReference type="Proteomes" id="UP000189369">
    <property type="component" value="Chromosome"/>
</dbReference>
<evidence type="ECO:0000256" key="1">
    <source>
        <dbReference type="ARBA" id="ARBA00001947"/>
    </source>
</evidence>
<dbReference type="Gene3D" id="3.30.830.10">
    <property type="entry name" value="Metalloenzyme, LuxS/M16 peptidase-like"/>
    <property type="match status" value="4"/>
</dbReference>
<keyword evidence="4" id="KW-0479">Metal-binding</keyword>
<dbReference type="Pfam" id="PF05193">
    <property type="entry name" value="Peptidase_M16_C"/>
    <property type="match status" value="2"/>
</dbReference>
<evidence type="ECO:0000313" key="13">
    <source>
        <dbReference type="Proteomes" id="UP000189369"/>
    </source>
</evidence>
<keyword evidence="3" id="KW-0645">Protease</keyword>
<dbReference type="InterPro" id="IPR007863">
    <property type="entry name" value="Peptidase_M16_C"/>
</dbReference>
<feature type="domain" description="Peptidase M16 C-terminal" evidence="11">
    <location>
        <begin position="669"/>
        <end position="849"/>
    </location>
</feature>
<name>A0A1U9K2Q7_9BURK</name>
<sequence>MRMLMFSALHRLKKSSKYFILLSALTPSLLYALPSGVKEVTSVEGVTEYVLENGLKVLFAPDSSRSNTTVNMTYLVGSRHENYGQTGMAHLLEHMLFRGTPTMPNALGEFSKRGLAANGTTSLDRTNYYATFAANPDILNWYLDWQADVMVNATISKADLDAEMTVVRNEMERGENSPFRVLMQKMQAAAFQWHSYGKSTIGARSDVELVDIEQLRAFYKLYYQPDNAVLIVSGRFDEDATLEHIAKQFNSIQKPTRELPPEYTEEPVQDGSRSVTVRRHGGSPLIGAQYHIPAEADPQFTPLSLGVSILSSTPSGLLYKNLVEKNLSTSAFGYAAGLKQPGYALFMAELQEGMDQQQALNVLNDTLEKQNDAISSEDLERVRNQWLNMWAQTYADPANLAGALSESAASGDWRLFFWQRDQVEQAKLEDVKAELKTWLVPDNRTNGLYVPTDAPERAPRATTPDTQALLQDYQGKDSTSAAEDFEPTPEHINNSTERDQLSLSDDLGVIKVALLPKPTRGDRVNAILSLRFGDPESLKGSSFIGSATASLLPHGTTTLSRQQIEDRLTELQASVDFSGGANGVEISMETTKDHLAEALAVVIDVLREANFPAAELDKYKAQRLTRISNARTEPSAVATQELGRHLNTWPKGDIRYTPSFDESEESINSLTQADLLAFHERFYGAGDIRFSATGSFDPEAVKKALVEGFTGWRKAPAFERAADPYQAIESAHLTIDTPDKANAFYIENLPVNLQDTSDDFVPLYLANYLLGQSETSRLWNRVRVTEGLSYDVRSRLNVSSYEPSANWTIYAIHAPENSQKLQAVIAEELNAVLTEGFSDEEVQEGINALLRYRTLARSNDSVLTTTWLKYIDLDRDFLWSSQVDEALSQLTAKQVNAVVKKYLKPDQFSSALAADKSKQQ</sequence>
<evidence type="ECO:0000259" key="11">
    <source>
        <dbReference type="Pfam" id="PF05193"/>
    </source>
</evidence>